<keyword evidence="5" id="KW-1185">Reference proteome</keyword>
<organism evidence="4 5">
    <name type="scientific">Haloprofundus marisrubri</name>
    <dbReference type="NCBI Taxonomy" id="1514971"/>
    <lineage>
        <taxon>Archaea</taxon>
        <taxon>Methanobacteriati</taxon>
        <taxon>Methanobacteriota</taxon>
        <taxon>Stenosarchaea group</taxon>
        <taxon>Halobacteria</taxon>
        <taxon>Halobacteriales</taxon>
        <taxon>Haloferacaceae</taxon>
        <taxon>Haloprofundus</taxon>
    </lineage>
</organism>
<dbReference type="InterPro" id="IPR043130">
    <property type="entry name" value="CDP-OH_PTrfase_TM_dom"/>
</dbReference>
<dbReference type="EMBL" id="LOPU01000018">
    <property type="protein sequence ID" value="KTG10105.1"/>
    <property type="molecule type" value="Genomic_DNA"/>
</dbReference>
<dbReference type="STRING" id="1514971.AUR64_10945"/>
<dbReference type="OrthoDB" id="331608at2157"/>
<evidence type="ECO:0000313" key="4">
    <source>
        <dbReference type="EMBL" id="KTG10105.1"/>
    </source>
</evidence>
<keyword evidence="1 2" id="KW-0808">Transferase</keyword>
<comment type="caution">
    <text evidence="4">The sequence shown here is derived from an EMBL/GenBank/DDBJ whole genome shotgun (WGS) entry which is preliminary data.</text>
</comment>
<gene>
    <name evidence="4" type="ORF">AUR64_10945</name>
</gene>
<dbReference type="Gene3D" id="1.20.120.1760">
    <property type="match status" value="1"/>
</dbReference>
<dbReference type="RefSeq" id="WP_058581460.1">
    <property type="nucleotide sequence ID" value="NZ_LOPU01000018.1"/>
</dbReference>
<dbReference type="Pfam" id="PF01066">
    <property type="entry name" value="CDP-OH_P_transf"/>
    <property type="match status" value="1"/>
</dbReference>
<dbReference type="AlphaFoldDB" id="A0A0W1R964"/>
<name>A0A0W1R964_9EURY</name>
<evidence type="ECO:0008006" key="6">
    <source>
        <dbReference type="Google" id="ProtNLM"/>
    </source>
</evidence>
<feature type="transmembrane region" description="Helical" evidence="3">
    <location>
        <begin position="20"/>
        <end position="41"/>
    </location>
</feature>
<dbReference type="GO" id="GO:0008654">
    <property type="term" value="P:phospholipid biosynthetic process"/>
    <property type="evidence" value="ECO:0007669"/>
    <property type="project" value="InterPro"/>
</dbReference>
<comment type="similarity">
    <text evidence="2">Belongs to the CDP-alcohol phosphatidyltransferase class-I family.</text>
</comment>
<proteinExistence type="inferred from homology"/>
<feature type="transmembrane region" description="Helical" evidence="3">
    <location>
        <begin position="157"/>
        <end position="187"/>
    </location>
</feature>
<dbReference type="Proteomes" id="UP000054387">
    <property type="component" value="Unassembled WGS sequence"/>
</dbReference>
<dbReference type="InterPro" id="IPR048254">
    <property type="entry name" value="CDP_ALCOHOL_P_TRANSF_CS"/>
</dbReference>
<feature type="transmembrane region" description="Helical" evidence="3">
    <location>
        <begin position="87"/>
        <end position="108"/>
    </location>
</feature>
<evidence type="ECO:0000313" key="5">
    <source>
        <dbReference type="Proteomes" id="UP000054387"/>
    </source>
</evidence>
<keyword evidence="3" id="KW-0812">Transmembrane</keyword>
<keyword evidence="3" id="KW-0472">Membrane</keyword>
<evidence type="ECO:0000256" key="2">
    <source>
        <dbReference type="RuleBase" id="RU003750"/>
    </source>
</evidence>
<accession>A0A0W1R964</accession>
<feature type="transmembrane region" description="Helical" evidence="3">
    <location>
        <begin position="47"/>
        <end position="66"/>
    </location>
</feature>
<dbReference type="PROSITE" id="PS00379">
    <property type="entry name" value="CDP_ALCOHOL_P_TRANSF"/>
    <property type="match status" value="1"/>
</dbReference>
<dbReference type="InterPro" id="IPR000462">
    <property type="entry name" value="CDP-OH_P_trans"/>
</dbReference>
<dbReference type="GO" id="GO:0016780">
    <property type="term" value="F:phosphotransferase activity, for other substituted phosphate groups"/>
    <property type="evidence" value="ECO:0007669"/>
    <property type="project" value="InterPro"/>
</dbReference>
<keyword evidence="3" id="KW-1133">Transmembrane helix</keyword>
<dbReference type="GO" id="GO:0016020">
    <property type="term" value="C:membrane"/>
    <property type="evidence" value="ECO:0007669"/>
    <property type="project" value="InterPro"/>
</dbReference>
<evidence type="ECO:0000256" key="1">
    <source>
        <dbReference type="ARBA" id="ARBA00022679"/>
    </source>
</evidence>
<protein>
    <recommendedName>
        <fullName evidence="6">CDP-alcohol phosphatidyltransferase</fullName>
    </recommendedName>
</protein>
<sequence>MSGSNRVRHESALASLRRRLGGFAGLALLSTAVVGGTLSITRTATTTTVGLWFFVATAVLALELGWATRQLDRNRRSGETLFARLGAGNLVTLGRGVLLAWVAAFVVVDWTTIAELLWIPAALYGTAAALDLVDGALARRNDRVTGMGTSLDLEYDALGVLVACSVGVVAGLLPLWYLSVGLARYAFGLGRYLRRRRDLPVYDLPPRVSRRLLAGLQMAFLAVALSPLVDPATRTAGATAFGGALLLGFARDWLYVSGRVGGDTQRPTEHVTD</sequence>
<reference evidence="4 5" key="1">
    <citation type="submission" date="2015-12" db="EMBL/GenBank/DDBJ databases">
        <title>Haloprofundus marisrubri gen. nov., sp. nov., an extremely halophilic archaeon isolated from the Discovery deep brine-seawater interface in the Red Sea.</title>
        <authorList>
            <person name="Zhang G."/>
            <person name="Stingl U."/>
            <person name="Rashid M."/>
        </authorList>
    </citation>
    <scope>NUCLEOTIDE SEQUENCE [LARGE SCALE GENOMIC DNA]</scope>
    <source>
        <strain evidence="4 5">SB9</strain>
    </source>
</reference>
<evidence type="ECO:0000256" key="3">
    <source>
        <dbReference type="SAM" id="Phobius"/>
    </source>
</evidence>